<accession>A0A6J4S4U2</accession>
<name>A0A6J4S4U2_9ACTN</name>
<sequence>MPIVGGLDSRTLSDHALPPSLLGNAGRTPALLHPPPSERHNSFPEIQKHATNKILPPSL</sequence>
<gene>
    <name evidence="2" type="ORF">AVDCRST_MAG25-3248</name>
</gene>
<evidence type="ECO:0000256" key="1">
    <source>
        <dbReference type="SAM" id="MobiDB-lite"/>
    </source>
</evidence>
<evidence type="ECO:0000313" key="2">
    <source>
        <dbReference type="EMBL" id="CAA9488913.1"/>
    </source>
</evidence>
<feature type="region of interest" description="Disordered" evidence="1">
    <location>
        <begin position="1"/>
        <end position="59"/>
    </location>
</feature>
<protein>
    <submittedName>
        <fullName evidence="2">Uncharacterized protein</fullName>
    </submittedName>
</protein>
<organism evidence="2">
    <name type="scientific">uncultured Rubrobacteraceae bacterium</name>
    <dbReference type="NCBI Taxonomy" id="349277"/>
    <lineage>
        <taxon>Bacteria</taxon>
        <taxon>Bacillati</taxon>
        <taxon>Actinomycetota</taxon>
        <taxon>Rubrobacteria</taxon>
        <taxon>Rubrobacterales</taxon>
        <taxon>Rubrobacteraceae</taxon>
        <taxon>environmental samples</taxon>
    </lineage>
</organism>
<proteinExistence type="predicted"/>
<dbReference type="AlphaFoldDB" id="A0A6J4S4U2"/>
<dbReference type="EMBL" id="CADCVI010000219">
    <property type="protein sequence ID" value="CAA9488913.1"/>
    <property type="molecule type" value="Genomic_DNA"/>
</dbReference>
<reference evidence="2" key="1">
    <citation type="submission" date="2020-02" db="EMBL/GenBank/DDBJ databases">
        <authorList>
            <person name="Meier V. D."/>
        </authorList>
    </citation>
    <scope>NUCLEOTIDE SEQUENCE</scope>
    <source>
        <strain evidence="2">AVDCRST_MAG25</strain>
    </source>
</reference>
<feature type="compositionally biased region" description="Basic and acidic residues" evidence="1">
    <location>
        <begin position="36"/>
        <end position="48"/>
    </location>
</feature>